<organism evidence="3 4">
    <name type="scientific">Eruca vesicaria subsp. sativa</name>
    <name type="common">Garden rocket</name>
    <name type="synonym">Eruca sativa</name>
    <dbReference type="NCBI Taxonomy" id="29727"/>
    <lineage>
        <taxon>Eukaryota</taxon>
        <taxon>Viridiplantae</taxon>
        <taxon>Streptophyta</taxon>
        <taxon>Embryophyta</taxon>
        <taxon>Tracheophyta</taxon>
        <taxon>Spermatophyta</taxon>
        <taxon>Magnoliopsida</taxon>
        <taxon>eudicotyledons</taxon>
        <taxon>Gunneridae</taxon>
        <taxon>Pentapetalae</taxon>
        <taxon>rosids</taxon>
        <taxon>malvids</taxon>
        <taxon>Brassicales</taxon>
        <taxon>Brassicaceae</taxon>
        <taxon>Brassiceae</taxon>
        <taxon>Eruca</taxon>
    </lineage>
</organism>
<evidence type="ECO:0000313" key="4">
    <source>
        <dbReference type="Proteomes" id="UP001642260"/>
    </source>
</evidence>
<dbReference type="PANTHER" id="PTHR31099">
    <property type="entry name" value="OS06G0165300 PROTEIN"/>
    <property type="match status" value="1"/>
</dbReference>
<keyword evidence="4" id="KW-1185">Reference proteome</keyword>
<feature type="region of interest" description="Disordered" evidence="2">
    <location>
        <begin position="1"/>
        <end position="26"/>
    </location>
</feature>
<sequence>MSKRFGSSVPVTAEKSSSKRRMDSMISGSDSFSDPYDVSELGVLAPAPLTYVSPSSLEVGPLLSMKEDDLIQWRKDYLLPSSVFLRVPGSSERLSICRPGEVAVYEAFFESGFRGTIPSLIVDLCDFFRISLSQLNPAAWRILTAIQNLSDVKCLPLDVDEVLFASHFALLNGGEGRFHLRPRSGLPIVEELPKSDRNGLSFAKRWPKRYVFMTLPGSTTVEPRWLRGEFLSLMLTISLHFLDLTGDFLRRWHCRRGPMEAFNRENEAISARKGVATSVASGNDVMITGSSRKMVIKSEAVSSSQVRRPRGRMGTRLYPRSFDTEHVVGGSYEVLKDLKARLFPQESALLLDGDPAEVILMLQEKLLQVASLLHHLEARSQEGDVSSLKEEAKELARQLSEEKSRRIAQGMELCDLQARIKAMEGTVESSSSEALELSCRNQELEEVIEKQETETKASQDMR</sequence>
<feature type="non-terminal residue" evidence="3">
    <location>
        <position position="462"/>
    </location>
</feature>
<feature type="coiled-coil region" evidence="1">
    <location>
        <begin position="378"/>
        <end position="409"/>
    </location>
</feature>
<dbReference type="PANTHER" id="PTHR31099:SF49">
    <property type="entry name" value="MYOSIN HEAVY CHAIN-LIKE PROTEIN"/>
    <property type="match status" value="1"/>
</dbReference>
<name>A0ABC8J4Y6_ERUVS</name>
<dbReference type="AlphaFoldDB" id="A0ABC8J4Y6"/>
<evidence type="ECO:0000256" key="2">
    <source>
        <dbReference type="SAM" id="MobiDB-lite"/>
    </source>
</evidence>
<evidence type="ECO:0000313" key="3">
    <source>
        <dbReference type="EMBL" id="CAH8313288.1"/>
    </source>
</evidence>
<feature type="coiled-coil region" evidence="1">
    <location>
        <begin position="434"/>
        <end position="461"/>
    </location>
</feature>
<dbReference type="EMBL" id="CAKOAT010078155">
    <property type="protein sequence ID" value="CAH8313288.1"/>
    <property type="molecule type" value="Genomic_DNA"/>
</dbReference>
<proteinExistence type="predicted"/>
<evidence type="ECO:0000256" key="1">
    <source>
        <dbReference type="SAM" id="Coils"/>
    </source>
</evidence>
<protein>
    <submittedName>
        <fullName evidence="3">Uncharacterized protein</fullName>
    </submittedName>
</protein>
<accession>A0ABC8J4Y6</accession>
<reference evidence="3 4" key="1">
    <citation type="submission" date="2022-03" db="EMBL/GenBank/DDBJ databases">
        <authorList>
            <person name="Macdonald S."/>
            <person name="Ahmed S."/>
            <person name="Newling K."/>
        </authorList>
    </citation>
    <scope>NUCLEOTIDE SEQUENCE [LARGE SCALE GENOMIC DNA]</scope>
</reference>
<comment type="caution">
    <text evidence="3">The sequence shown here is derived from an EMBL/GenBank/DDBJ whole genome shotgun (WGS) entry which is preliminary data.</text>
</comment>
<keyword evidence="1" id="KW-0175">Coiled coil</keyword>
<gene>
    <name evidence="3" type="ORF">ERUC_LOCUS6712</name>
</gene>
<dbReference type="Proteomes" id="UP001642260">
    <property type="component" value="Unassembled WGS sequence"/>
</dbReference>